<proteinExistence type="predicted"/>
<feature type="region of interest" description="Disordered" evidence="1">
    <location>
        <begin position="38"/>
        <end position="58"/>
    </location>
</feature>
<dbReference type="Proteomes" id="UP001165121">
    <property type="component" value="Unassembled WGS sequence"/>
</dbReference>
<protein>
    <submittedName>
        <fullName evidence="2">Unnamed protein product</fullName>
    </submittedName>
</protein>
<name>A0A9W7CLP0_9STRA</name>
<keyword evidence="3" id="KW-1185">Reference proteome</keyword>
<gene>
    <name evidence="2" type="ORF">Pfra01_000834100</name>
</gene>
<comment type="caution">
    <text evidence="2">The sequence shown here is derived from an EMBL/GenBank/DDBJ whole genome shotgun (WGS) entry which is preliminary data.</text>
</comment>
<dbReference type="AlphaFoldDB" id="A0A9W7CLP0"/>
<accession>A0A9W7CLP0</accession>
<dbReference type="EMBL" id="BSXT01000745">
    <property type="protein sequence ID" value="GMF33522.1"/>
    <property type="molecule type" value="Genomic_DNA"/>
</dbReference>
<evidence type="ECO:0000313" key="2">
    <source>
        <dbReference type="EMBL" id="GMF33522.1"/>
    </source>
</evidence>
<evidence type="ECO:0000256" key="1">
    <source>
        <dbReference type="SAM" id="MobiDB-lite"/>
    </source>
</evidence>
<organism evidence="2 3">
    <name type="scientific">Phytophthora fragariaefolia</name>
    <dbReference type="NCBI Taxonomy" id="1490495"/>
    <lineage>
        <taxon>Eukaryota</taxon>
        <taxon>Sar</taxon>
        <taxon>Stramenopiles</taxon>
        <taxon>Oomycota</taxon>
        <taxon>Peronosporomycetes</taxon>
        <taxon>Peronosporales</taxon>
        <taxon>Peronosporaceae</taxon>
        <taxon>Phytophthora</taxon>
    </lineage>
</organism>
<sequence>MAASEVSVHRETTPTLPVRSCPPTLVWNRAFRLPLPSNKGVGEKETAARSFHRSLGPNHLRRRPWLRSRRYQARRRLQVRLRPVTEASVPVQTDDDSDAAVDDAASGGFGAVGRVFSTPVVSQPQRGDRPTHAASTTAVLRSMAAFGDKDAPSSLVLGLTAPSRTSAAVQAYMVTAAITPDLAESASVVAAVVMSASARRQVANTHMGPIPPIRVAAVPPPRPVATPRARTVVTAIPDPIQGPQPRVRASCKTPNLANPLVEPAFTATGAQYAWCEIFNARIPQPIDLVTECSVTGIEAFADW</sequence>
<reference evidence="2" key="1">
    <citation type="submission" date="2023-04" db="EMBL/GenBank/DDBJ databases">
        <title>Phytophthora fragariaefolia NBRC 109709.</title>
        <authorList>
            <person name="Ichikawa N."/>
            <person name="Sato H."/>
            <person name="Tonouchi N."/>
        </authorList>
    </citation>
    <scope>NUCLEOTIDE SEQUENCE</scope>
    <source>
        <strain evidence="2">NBRC 109709</strain>
    </source>
</reference>
<evidence type="ECO:0000313" key="3">
    <source>
        <dbReference type="Proteomes" id="UP001165121"/>
    </source>
</evidence>